<comment type="caution">
    <text evidence="1">The sequence shown here is derived from an EMBL/GenBank/DDBJ whole genome shotgun (WGS) entry which is preliminary data.</text>
</comment>
<reference evidence="1 2" key="1">
    <citation type="submission" date="2017-12" db="EMBL/GenBank/DDBJ databases">
        <title>Phylogenetic diversity of female urinary microbiome.</title>
        <authorList>
            <person name="Thomas-White K."/>
            <person name="Wolfe A.J."/>
        </authorList>
    </citation>
    <scope>NUCLEOTIDE SEQUENCE [LARGE SCALE GENOMIC DNA]</scope>
    <source>
        <strain evidence="1 2">UMB0064</strain>
    </source>
</reference>
<protein>
    <submittedName>
        <fullName evidence="1">Uncharacterized protein</fullName>
    </submittedName>
</protein>
<evidence type="ECO:0000313" key="1">
    <source>
        <dbReference type="EMBL" id="PKZ15303.1"/>
    </source>
</evidence>
<dbReference type="Proteomes" id="UP000242263">
    <property type="component" value="Unassembled WGS sequence"/>
</dbReference>
<name>A0A2I1M595_9BIFI</name>
<gene>
    <name evidence="1" type="ORF">CYJ32_02675</name>
</gene>
<dbReference type="AlphaFoldDB" id="A0A2I1M595"/>
<accession>A0A2I1M595</accession>
<proteinExistence type="predicted"/>
<dbReference type="EMBL" id="PKGU01000002">
    <property type="protein sequence ID" value="PKZ15303.1"/>
    <property type="molecule type" value="Genomic_DNA"/>
</dbReference>
<dbReference type="RefSeq" id="WP_049206637.1">
    <property type="nucleotide sequence ID" value="NZ_CAMYCS010000004.1"/>
</dbReference>
<evidence type="ECO:0000313" key="2">
    <source>
        <dbReference type="Proteomes" id="UP000242263"/>
    </source>
</evidence>
<sequence length="304" mass="34310">MHFELRVPAGTKNIELWLSTVPAGKRNPTWQLFHSYTQQEQYPLGTDRLVNNRRNLFIDVMTLVEENASADNAHKEVGVTDTTSEENADYSVTSVKNLAQRAARVAADGSGNARRFKDARALWSVLSERTEKLLEQSLTDSITNVRKSHNWKKNQAYKNVTVHPQAWFVFNVYSRSNPRKDPFTAIHGVRALWDFMRETHADDEAIIALVEQQENAATANCDYPSYGDIAALMGDSNMLVFPDDEHFVQWIRQVAGTTDEVARETLVEAFITPQDNLDEDDEGYISAHSTGTALHLANVLDKRA</sequence>
<organism evidence="1 2">
    <name type="scientific">Alloscardovia omnicolens</name>
    <dbReference type="NCBI Taxonomy" id="419015"/>
    <lineage>
        <taxon>Bacteria</taxon>
        <taxon>Bacillati</taxon>
        <taxon>Actinomycetota</taxon>
        <taxon>Actinomycetes</taxon>
        <taxon>Bifidobacteriales</taxon>
        <taxon>Bifidobacteriaceae</taxon>
        <taxon>Alloscardovia</taxon>
    </lineage>
</organism>